<reference evidence="1" key="1">
    <citation type="submission" date="2018-02" db="EMBL/GenBank/DDBJ databases">
        <title>Rhizophora mucronata_Transcriptome.</title>
        <authorList>
            <person name="Meera S.P."/>
            <person name="Sreeshan A."/>
            <person name="Augustine A."/>
        </authorList>
    </citation>
    <scope>NUCLEOTIDE SEQUENCE</scope>
    <source>
        <tissue evidence="1">Leaf</tissue>
    </source>
</reference>
<proteinExistence type="predicted"/>
<accession>A0A2P2QYL9</accession>
<sequence>MSSFDPYILSNQQAYSIIMFQSIA</sequence>
<protein>
    <submittedName>
        <fullName evidence="1">Uncharacterized protein</fullName>
    </submittedName>
</protein>
<organism evidence="1">
    <name type="scientific">Rhizophora mucronata</name>
    <name type="common">Asiatic mangrove</name>
    <dbReference type="NCBI Taxonomy" id="61149"/>
    <lineage>
        <taxon>Eukaryota</taxon>
        <taxon>Viridiplantae</taxon>
        <taxon>Streptophyta</taxon>
        <taxon>Embryophyta</taxon>
        <taxon>Tracheophyta</taxon>
        <taxon>Spermatophyta</taxon>
        <taxon>Magnoliopsida</taxon>
        <taxon>eudicotyledons</taxon>
        <taxon>Gunneridae</taxon>
        <taxon>Pentapetalae</taxon>
        <taxon>rosids</taxon>
        <taxon>fabids</taxon>
        <taxon>Malpighiales</taxon>
        <taxon>Rhizophoraceae</taxon>
        <taxon>Rhizophora</taxon>
    </lineage>
</organism>
<name>A0A2P2QYL9_RHIMU</name>
<evidence type="ECO:0000313" key="1">
    <source>
        <dbReference type="EMBL" id="MBX72055.1"/>
    </source>
</evidence>
<dbReference type="AlphaFoldDB" id="A0A2P2QYL9"/>
<dbReference type="EMBL" id="GGEC01091571">
    <property type="protein sequence ID" value="MBX72055.1"/>
    <property type="molecule type" value="Transcribed_RNA"/>
</dbReference>